<dbReference type="Pfam" id="PF08973">
    <property type="entry name" value="TM1506"/>
    <property type="match status" value="1"/>
</dbReference>
<dbReference type="InterPro" id="IPR037081">
    <property type="entry name" value="Hyp_TM1506"/>
</dbReference>
<protein>
    <submittedName>
        <fullName evidence="1">DUF1893 domain-containing protein</fullName>
    </submittedName>
</protein>
<organism evidence="1 2">
    <name type="scientific">Sodaliphilus pleomorphus</name>
    <dbReference type="NCBI Taxonomy" id="2606626"/>
    <lineage>
        <taxon>Bacteria</taxon>
        <taxon>Pseudomonadati</taxon>
        <taxon>Bacteroidota</taxon>
        <taxon>Bacteroidia</taxon>
        <taxon>Bacteroidales</taxon>
        <taxon>Muribaculaceae</taxon>
        <taxon>Sodaliphilus</taxon>
    </lineage>
</organism>
<comment type="caution">
    <text evidence="1">The sequence shown here is derived from an EMBL/GenBank/DDBJ whole genome shotgun (WGS) entry which is preliminary data.</text>
</comment>
<evidence type="ECO:0000313" key="1">
    <source>
        <dbReference type="EMBL" id="MSS17471.1"/>
    </source>
</evidence>
<name>A0A6L5XB55_9BACT</name>
<proteinExistence type="predicted"/>
<dbReference type="AlphaFoldDB" id="A0A6L5XB55"/>
<reference evidence="1 2" key="1">
    <citation type="submission" date="2019-08" db="EMBL/GenBank/DDBJ databases">
        <title>In-depth cultivation of the pig gut microbiome towards novel bacterial diversity and tailored functional studies.</title>
        <authorList>
            <person name="Wylensek D."/>
            <person name="Hitch T.C.A."/>
            <person name="Clavel T."/>
        </authorList>
    </citation>
    <scope>NUCLEOTIDE SEQUENCE [LARGE SCALE GENOMIC DNA]</scope>
    <source>
        <strain evidence="1 2">Oil-RF-744-WCA-WT-10</strain>
    </source>
</reference>
<dbReference type="RefSeq" id="WP_154328687.1">
    <property type="nucleotide sequence ID" value="NZ_CP045696.1"/>
</dbReference>
<sequence>MTHDIIDLLHSTQCSLVVSNAGRVATFYKKGVRDLEDLLNNDPEFLKGACIADKVTGKAAAGMAAVGGVREIYADVMSRKAVPLLEENHINYSCGTMVDAIVVPAGDTRCPLEKIVEPASTAQQVVDLLKAHFTEMQNRKMKN</sequence>
<gene>
    <name evidence="1" type="ORF">FYJ29_06840</name>
</gene>
<dbReference type="GO" id="GO:0003824">
    <property type="term" value="F:catalytic activity"/>
    <property type="evidence" value="ECO:0007669"/>
    <property type="project" value="InterPro"/>
</dbReference>
<dbReference type="InterPro" id="IPR016193">
    <property type="entry name" value="Cytidine_deaminase-like"/>
</dbReference>
<dbReference type="Proteomes" id="UP000483362">
    <property type="component" value="Unassembled WGS sequence"/>
</dbReference>
<keyword evidence="2" id="KW-1185">Reference proteome</keyword>
<dbReference type="EMBL" id="VULT01000009">
    <property type="protein sequence ID" value="MSS17471.1"/>
    <property type="molecule type" value="Genomic_DNA"/>
</dbReference>
<accession>A0A6L5XB55</accession>
<dbReference type="InterPro" id="IPR015067">
    <property type="entry name" value="DUF1893_TM1506-like"/>
</dbReference>
<evidence type="ECO:0000313" key="2">
    <source>
        <dbReference type="Proteomes" id="UP000483362"/>
    </source>
</evidence>
<dbReference type="SUPFAM" id="SSF53927">
    <property type="entry name" value="Cytidine deaminase-like"/>
    <property type="match status" value="1"/>
</dbReference>
<dbReference type="Gene3D" id="3.40.140.30">
    <property type="entry name" value="Hypothetical protein TM1506"/>
    <property type="match status" value="1"/>
</dbReference>